<sequence length="179" mass="20605">MKKLLPLLLLTCCWISAFSQRDVDERTSWSIKDRGYLGLGFGGLGFGTNSQYGNYFSIGLSPQAGYMLTKNLSSGLAFEYQYTSYSDLKLKNHMYGWYPFVRYNIRDFFLQADYDWYSLDNVFTPETDRVTFDRFFVGVGYASRGGGRSAVNFLAQYDLLYTNTSPFNSPLSIRIFMTF</sequence>
<dbReference type="RefSeq" id="WP_254161854.1">
    <property type="nucleotide sequence ID" value="NZ_JAHESF010000005.1"/>
</dbReference>
<evidence type="ECO:0000256" key="1">
    <source>
        <dbReference type="SAM" id="SignalP"/>
    </source>
</evidence>
<evidence type="ECO:0008006" key="4">
    <source>
        <dbReference type="Google" id="ProtNLM"/>
    </source>
</evidence>
<feature type="signal peptide" evidence="1">
    <location>
        <begin position="1"/>
        <end position="19"/>
    </location>
</feature>
<proteinExistence type="predicted"/>
<dbReference type="EMBL" id="JAHESF010000005">
    <property type="protein sequence ID" value="MBT1696574.1"/>
    <property type="molecule type" value="Genomic_DNA"/>
</dbReference>
<evidence type="ECO:0000313" key="3">
    <source>
        <dbReference type="Proteomes" id="UP001319200"/>
    </source>
</evidence>
<gene>
    <name evidence="2" type="ORF">KK083_06805</name>
</gene>
<dbReference type="Proteomes" id="UP001319200">
    <property type="component" value="Unassembled WGS sequence"/>
</dbReference>
<feature type="chain" id="PRO_5042845450" description="Outer membrane protein beta-barrel domain-containing protein" evidence="1">
    <location>
        <begin position="20"/>
        <end position="179"/>
    </location>
</feature>
<reference evidence="2 3" key="1">
    <citation type="submission" date="2021-05" db="EMBL/GenBank/DDBJ databases">
        <title>A Polyphasic approach of four new species of the genus Ohtaekwangia: Ohtaekwangia histidinii sp. nov., Ohtaekwangia cretensis sp. nov., Ohtaekwangia indiensis sp. nov., Ohtaekwangia reichenbachii sp. nov. from diverse environment.</title>
        <authorList>
            <person name="Octaviana S."/>
        </authorList>
    </citation>
    <scope>NUCLEOTIDE SEQUENCE [LARGE SCALE GENOMIC DNA]</scope>
    <source>
        <strain evidence="2 3">PWU4</strain>
    </source>
</reference>
<keyword evidence="3" id="KW-1185">Reference proteome</keyword>
<evidence type="ECO:0000313" key="2">
    <source>
        <dbReference type="EMBL" id="MBT1696574.1"/>
    </source>
</evidence>
<organism evidence="2 3">
    <name type="scientific">Chryseosolibacter histidini</name>
    <dbReference type="NCBI Taxonomy" id="2782349"/>
    <lineage>
        <taxon>Bacteria</taxon>
        <taxon>Pseudomonadati</taxon>
        <taxon>Bacteroidota</taxon>
        <taxon>Cytophagia</taxon>
        <taxon>Cytophagales</taxon>
        <taxon>Chryseotaleaceae</taxon>
        <taxon>Chryseosolibacter</taxon>
    </lineage>
</organism>
<comment type="caution">
    <text evidence="2">The sequence shown here is derived from an EMBL/GenBank/DDBJ whole genome shotgun (WGS) entry which is preliminary data.</text>
</comment>
<name>A0AAP2DJ89_9BACT</name>
<protein>
    <recommendedName>
        <fullName evidence="4">Outer membrane protein beta-barrel domain-containing protein</fullName>
    </recommendedName>
</protein>
<dbReference type="AlphaFoldDB" id="A0AAP2DJ89"/>
<accession>A0AAP2DJ89</accession>
<keyword evidence="1" id="KW-0732">Signal</keyword>